<name>A0ABW2K4S8_9BACI</name>
<reference evidence="2" key="1">
    <citation type="journal article" date="2019" name="Int. J. Syst. Evol. Microbiol.">
        <title>The Global Catalogue of Microorganisms (GCM) 10K type strain sequencing project: providing services to taxonomists for standard genome sequencing and annotation.</title>
        <authorList>
            <consortium name="The Broad Institute Genomics Platform"/>
            <consortium name="The Broad Institute Genome Sequencing Center for Infectious Disease"/>
            <person name="Wu L."/>
            <person name="Ma J."/>
        </authorList>
    </citation>
    <scope>NUCLEOTIDE SEQUENCE [LARGE SCALE GENOMIC DNA]</scope>
    <source>
        <strain evidence="2">CCUG 73951</strain>
    </source>
</reference>
<dbReference type="RefSeq" id="WP_289215778.1">
    <property type="nucleotide sequence ID" value="NZ_JAPVRC010000004.1"/>
</dbReference>
<dbReference type="EMBL" id="JBHTBY010000011">
    <property type="protein sequence ID" value="MFC7321838.1"/>
    <property type="molecule type" value="Genomic_DNA"/>
</dbReference>
<evidence type="ECO:0000313" key="1">
    <source>
        <dbReference type="EMBL" id="MFC7321838.1"/>
    </source>
</evidence>
<evidence type="ECO:0000313" key="2">
    <source>
        <dbReference type="Proteomes" id="UP001596494"/>
    </source>
</evidence>
<proteinExistence type="predicted"/>
<gene>
    <name evidence="1" type="ORF">ACFQMN_13200</name>
</gene>
<keyword evidence="2" id="KW-1185">Reference proteome</keyword>
<protein>
    <submittedName>
        <fullName evidence="1">Uncharacterized protein</fullName>
    </submittedName>
</protein>
<accession>A0ABW2K4S8</accession>
<dbReference type="Proteomes" id="UP001596494">
    <property type="component" value="Unassembled WGS sequence"/>
</dbReference>
<sequence>MRGKVYFTRLAAQPNYRTGPLPPMLFHEGVTFNLQTVVQQFSQLLIKPYYEIRSEDGMVYARHTSNRTFEDVMKGIYGDESPLSYLQAVICFYELNKYSPSFKEKWSYIRILDDAFVKYLRVLGAWPFEDFIRSLNPIFFYDSLQHPVIIIYTIQGNSELTITKHIHRFDYDSYCLKEYSRAIARRCSYDRSWERLS</sequence>
<comment type="caution">
    <text evidence="1">The sequence shown here is derived from an EMBL/GenBank/DDBJ whole genome shotgun (WGS) entry which is preliminary data.</text>
</comment>
<organism evidence="1 2">
    <name type="scientific">Halobacillus campisalis</name>
    <dbReference type="NCBI Taxonomy" id="435909"/>
    <lineage>
        <taxon>Bacteria</taxon>
        <taxon>Bacillati</taxon>
        <taxon>Bacillota</taxon>
        <taxon>Bacilli</taxon>
        <taxon>Bacillales</taxon>
        <taxon>Bacillaceae</taxon>
        <taxon>Halobacillus</taxon>
    </lineage>
</organism>